<dbReference type="EMBL" id="UZAN01047577">
    <property type="protein sequence ID" value="VDP85555.1"/>
    <property type="molecule type" value="Genomic_DNA"/>
</dbReference>
<dbReference type="AlphaFoldDB" id="A0A183ARF6"/>
<reference evidence="3" key="1">
    <citation type="submission" date="2016-06" db="UniProtKB">
        <authorList>
            <consortium name="WormBaseParasite"/>
        </authorList>
    </citation>
    <scope>IDENTIFICATION</scope>
</reference>
<evidence type="ECO:0000313" key="1">
    <source>
        <dbReference type="EMBL" id="VDP85555.1"/>
    </source>
</evidence>
<sequence length="266" mass="29889">MTLQDVQCVLDALKYGGELESRITSERGAYTTTDSDTNITCIRYRLSPRLLYTAGLARIPCTVCLAIQPVFCSDLTASVLSIELLDAELYMLGSRWDTVEMLLSEKAAATFRKVLSTYCLTEDGPDLTCFSKMRQGFLNELKTFAQSLPDSQPVVEDATFISYWDKSNCSWTPYMRKLFTASCLAMCWAAHKASDTAKYDMMCPNPCRMQDVCTFKDCVKTGILEHQFKCQCPKDALWDAETHTCIPKSLQDLRNKQVVSSIATVL</sequence>
<evidence type="ECO:0000313" key="3">
    <source>
        <dbReference type="WBParaSite" id="ECPE_0000957101-mRNA-1"/>
    </source>
</evidence>
<name>A0A183ARF6_9TREM</name>
<gene>
    <name evidence="1" type="ORF">ECPE_LOCUS9541</name>
</gene>
<proteinExistence type="predicted"/>
<dbReference type="OrthoDB" id="10604434at2759"/>
<protein>
    <submittedName>
        <fullName evidence="3">C8 domain-containing protein</fullName>
    </submittedName>
</protein>
<reference evidence="1 2" key="2">
    <citation type="submission" date="2018-11" db="EMBL/GenBank/DDBJ databases">
        <authorList>
            <consortium name="Pathogen Informatics"/>
        </authorList>
    </citation>
    <scope>NUCLEOTIDE SEQUENCE [LARGE SCALE GENOMIC DNA]</scope>
    <source>
        <strain evidence="1 2">Egypt</strain>
    </source>
</reference>
<accession>A0A183ARF6</accession>
<dbReference type="WBParaSite" id="ECPE_0000957101-mRNA-1">
    <property type="protein sequence ID" value="ECPE_0000957101-mRNA-1"/>
    <property type="gene ID" value="ECPE_0000957101"/>
</dbReference>
<keyword evidence="2" id="KW-1185">Reference proteome</keyword>
<organism evidence="3">
    <name type="scientific">Echinostoma caproni</name>
    <dbReference type="NCBI Taxonomy" id="27848"/>
    <lineage>
        <taxon>Eukaryota</taxon>
        <taxon>Metazoa</taxon>
        <taxon>Spiralia</taxon>
        <taxon>Lophotrochozoa</taxon>
        <taxon>Platyhelminthes</taxon>
        <taxon>Trematoda</taxon>
        <taxon>Digenea</taxon>
        <taxon>Plagiorchiida</taxon>
        <taxon>Echinostomata</taxon>
        <taxon>Echinostomatoidea</taxon>
        <taxon>Echinostomatidae</taxon>
        <taxon>Echinostoma</taxon>
    </lineage>
</organism>
<evidence type="ECO:0000313" key="2">
    <source>
        <dbReference type="Proteomes" id="UP000272942"/>
    </source>
</evidence>
<dbReference type="Proteomes" id="UP000272942">
    <property type="component" value="Unassembled WGS sequence"/>
</dbReference>